<dbReference type="InterPro" id="IPR052192">
    <property type="entry name" value="Insect_Ionotropic_Sensory_Rcpt"/>
</dbReference>
<evidence type="ECO:0000256" key="6">
    <source>
        <dbReference type="ARBA" id="ARBA00023170"/>
    </source>
</evidence>
<keyword evidence="9" id="KW-0732">Signal</keyword>
<protein>
    <submittedName>
        <fullName evidence="10">Uncharacterized protein</fullName>
    </submittedName>
</protein>
<sequence>MNTALLLGFFWMSVAASDDLGKCISEIADDNDDEFVVIFRRLGDADHRWSKEPAVVLTEVGAEKIQRYGKRDKVYLFMERPLLEVLKIKWSAAKFLVVVEDPSELGQIFLQFWEKRIVDVVAVMAGSLEMFTYFPYSPAHCEGVGKPVSLGTCDSSAAYPNKVKNLHRCPLKISLIERSPAVVNMQGKPEGAEADVLRMIAAYVNATAQFYFLKNKIRLYRSPENSIYLELLEKHSHLVAGSLFYTEMSQALTEGIEYPVSMCVTVAVPRVTRPSYVHIFTSIVPWKVLLAVVVAEGVSVGTSYAIAKTGGRKVRREGTVGPRTFGNFAVSRMFLGLGLLSSFWLNAIFEAFVSSSVLVPDSLPQVESLEEVLRSSIQLDGDSFLMREVLNEYVPKWRYEGVCGCPLKMSLNLMAAGADRAFVDNKYNLMYNVAKNPRMRSKIHVQDGCIVTFRPVIQMRKHSPFFEHLKRFMLALSESGIILKTFEKHNRTLTPGRPTLQMLRPLTLKDFRGSFLLLAFGSGLSILSFAAELLYSKPRRNGIISRTNLSKPRGPLRKPEITAFISGFRTVP</sequence>
<keyword evidence="4 8" id="KW-1133">Transmembrane helix</keyword>
<dbReference type="PANTHER" id="PTHR42643">
    <property type="entry name" value="IONOTROPIC RECEPTOR 20A-RELATED"/>
    <property type="match status" value="1"/>
</dbReference>
<name>A0AAW2HH03_9NEOP</name>
<evidence type="ECO:0000256" key="2">
    <source>
        <dbReference type="ARBA" id="ARBA00022475"/>
    </source>
</evidence>
<dbReference type="PANTHER" id="PTHR42643:SF24">
    <property type="entry name" value="IONOTROPIC RECEPTOR 60A"/>
    <property type="match status" value="1"/>
</dbReference>
<keyword evidence="7" id="KW-0325">Glycoprotein</keyword>
<keyword evidence="3 8" id="KW-0812">Transmembrane</keyword>
<dbReference type="EMBL" id="JARGDH010000004">
    <property type="protein sequence ID" value="KAL0269174.1"/>
    <property type="molecule type" value="Genomic_DNA"/>
</dbReference>
<feature type="signal peptide" evidence="9">
    <location>
        <begin position="1"/>
        <end position="16"/>
    </location>
</feature>
<evidence type="ECO:0000256" key="8">
    <source>
        <dbReference type="SAM" id="Phobius"/>
    </source>
</evidence>
<feature type="chain" id="PRO_5043665810" evidence="9">
    <location>
        <begin position="17"/>
        <end position="572"/>
    </location>
</feature>
<dbReference type="SUPFAM" id="SSF53850">
    <property type="entry name" value="Periplasmic binding protein-like II"/>
    <property type="match status" value="1"/>
</dbReference>
<feature type="transmembrane region" description="Helical" evidence="8">
    <location>
        <begin position="515"/>
        <end position="535"/>
    </location>
</feature>
<keyword evidence="2" id="KW-1003">Cell membrane</keyword>
<proteinExistence type="predicted"/>
<accession>A0AAW2HH03</accession>
<reference evidence="10" key="1">
    <citation type="journal article" date="2024" name="Gigascience">
        <title>Chromosome-level genome of the poultry shaft louse Menopon gallinae provides insight into the host-switching and adaptive evolution of parasitic lice.</title>
        <authorList>
            <person name="Xu Y."/>
            <person name="Ma L."/>
            <person name="Liu S."/>
            <person name="Liang Y."/>
            <person name="Liu Q."/>
            <person name="He Z."/>
            <person name="Tian L."/>
            <person name="Duan Y."/>
            <person name="Cai W."/>
            <person name="Li H."/>
            <person name="Song F."/>
        </authorList>
    </citation>
    <scope>NUCLEOTIDE SEQUENCE</scope>
    <source>
        <strain evidence="10">Cailab_2023a</strain>
    </source>
</reference>
<evidence type="ECO:0000256" key="1">
    <source>
        <dbReference type="ARBA" id="ARBA00004651"/>
    </source>
</evidence>
<comment type="caution">
    <text evidence="10">The sequence shown here is derived from an EMBL/GenBank/DDBJ whole genome shotgun (WGS) entry which is preliminary data.</text>
</comment>
<evidence type="ECO:0000313" key="10">
    <source>
        <dbReference type="EMBL" id="KAL0269174.1"/>
    </source>
</evidence>
<comment type="subcellular location">
    <subcellularLocation>
        <location evidence="1">Cell membrane</location>
        <topology evidence="1">Multi-pass membrane protein</topology>
    </subcellularLocation>
</comment>
<evidence type="ECO:0000256" key="7">
    <source>
        <dbReference type="ARBA" id="ARBA00023180"/>
    </source>
</evidence>
<dbReference type="GO" id="GO:0005886">
    <property type="term" value="C:plasma membrane"/>
    <property type="evidence" value="ECO:0007669"/>
    <property type="project" value="UniProtKB-SubCell"/>
</dbReference>
<evidence type="ECO:0000256" key="3">
    <source>
        <dbReference type="ARBA" id="ARBA00022692"/>
    </source>
</evidence>
<evidence type="ECO:0000256" key="9">
    <source>
        <dbReference type="SAM" id="SignalP"/>
    </source>
</evidence>
<keyword evidence="6" id="KW-0675">Receptor</keyword>
<evidence type="ECO:0000256" key="4">
    <source>
        <dbReference type="ARBA" id="ARBA00022989"/>
    </source>
</evidence>
<gene>
    <name evidence="10" type="ORF">PYX00_006986</name>
</gene>
<dbReference type="AlphaFoldDB" id="A0AAW2HH03"/>
<keyword evidence="5 8" id="KW-0472">Membrane</keyword>
<organism evidence="10">
    <name type="scientific">Menopon gallinae</name>
    <name type="common">poultry shaft louse</name>
    <dbReference type="NCBI Taxonomy" id="328185"/>
    <lineage>
        <taxon>Eukaryota</taxon>
        <taxon>Metazoa</taxon>
        <taxon>Ecdysozoa</taxon>
        <taxon>Arthropoda</taxon>
        <taxon>Hexapoda</taxon>
        <taxon>Insecta</taxon>
        <taxon>Pterygota</taxon>
        <taxon>Neoptera</taxon>
        <taxon>Paraneoptera</taxon>
        <taxon>Psocodea</taxon>
        <taxon>Troctomorpha</taxon>
        <taxon>Phthiraptera</taxon>
        <taxon>Amblycera</taxon>
        <taxon>Menoponidae</taxon>
        <taxon>Menopon</taxon>
    </lineage>
</organism>
<evidence type="ECO:0000256" key="5">
    <source>
        <dbReference type="ARBA" id="ARBA00023136"/>
    </source>
</evidence>